<dbReference type="AlphaFoldDB" id="X1I9I6"/>
<sequence>YLPNKWEDVTGRHSGTSSLYAVEKGKGPLLCKLHGSLNWFSAGPEDISVESGLSGVGKDRRSYVGRTGLPLIAKTDYFLDKVPLIIPPTLFKLQVDYRFQKIWDAAGKAIKEADELVFIGFSFPQSDIYIRYFLATNLAENVRIEKIRVVDPDAGAICKELKKPGSKFGARFKDLLLPVKVRWEEAAKIGNLNVQIY</sequence>
<evidence type="ECO:0000313" key="1">
    <source>
        <dbReference type="EMBL" id="GAH62764.1"/>
    </source>
</evidence>
<protein>
    <recommendedName>
        <fullName evidence="2">SIR2-like domain-containing protein</fullName>
    </recommendedName>
</protein>
<accession>X1I9I6</accession>
<proteinExistence type="predicted"/>
<evidence type="ECO:0008006" key="2">
    <source>
        <dbReference type="Google" id="ProtNLM"/>
    </source>
</evidence>
<name>X1I9I6_9ZZZZ</name>
<gene>
    <name evidence="1" type="ORF">S03H2_51939</name>
</gene>
<comment type="caution">
    <text evidence="1">The sequence shown here is derived from an EMBL/GenBank/DDBJ whole genome shotgun (WGS) entry which is preliminary data.</text>
</comment>
<organism evidence="1">
    <name type="scientific">marine sediment metagenome</name>
    <dbReference type="NCBI Taxonomy" id="412755"/>
    <lineage>
        <taxon>unclassified sequences</taxon>
        <taxon>metagenomes</taxon>
        <taxon>ecological metagenomes</taxon>
    </lineage>
</organism>
<feature type="non-terminal residue" evidence="1">
    <location>
        <position position="1"/>
    </location>
</feature>
<dbReference type="EMBL" id="BARU01032984">
    <property type="protein sequence ID" value="GAH62764.1"/>
    <property type="molecule type" value="Genomic_DNA"/>
</dbReference>
<reference evidence="1" key="1">
    <citation type="journal article" date="2014" name="Front. Microbiol.">
        <title>High frequency of phylogenetically diverse reductive dehalogenase-homologous genes in deep subseafloor sedimentary metagenomes.</title>
        <authorList>
            <person name="Kawai M."/>
            <person name="Futagami T."/>
            <person name="Toyoda A."/>
            <person name="Takaki Y."/>
            <person name="Nishi S."/>
            <person name="Hori S."/>
            <person name="Arai W."/>
            <person name="Tsubouchi T."/>
            <person name="Morono Y."/>
            <person name="Uchiyama I."/>
            <person name="Ito T."/>
            <person name="Fujiyama A."/>
            <person name="Inagaki F."/>
            <person name="Takami H."/>
        </authorList>
    </citation>
    <scope>NUCLEOTIDE SEQUENCE</scope>
    <source>
        <strain evidence="1">Expedition CK06-06</strain>
    </source>
</reference>